<protein>
    <submittedName>
        <fullName evidence="2">Uncharacterized protein</fullName>
    </submittedName>
</protein>
<evidence type="ECO:0000313" key="3">
    <source>
        <dbReference type="Proteomes" id="UP001150062"/>
    </source>
</evidence>
<keyword evidence="3" id="KW-1185">Reference proteome</keyword>
<organism evidence="2 3">
    <name type="scientific">Anaeramoeba flamelloides</name>
    <dbReference type="NCBI Taxonomy" id="1746091"/>
    <lineage>
        <taxon>Eukaryota</taxon>
        <taxon>Metamonada</taxon>
        <taxon>Anaeramoebidae</taxon>
        <taxon>Anaeramoeba</taxon>
    </lineage>
</organism>
<dbReference type="EMBL" id="JAOAOG010000101">
    <property type="protein sequence ID" value="KAJ6249292.1"/>
    <property type="molecule type" value="Genomic_DNA"/>
</dbReference>
<sequence>MEKSTKPFPQNLNPIFLDTKNWVLCKEVQIKKSLARKSPKPNVFCVWHGQYCFKTHSTQYFPLVHGGKINLQKNKRKQKKQFICRNCSDLWRKWNRCGSQKIKTASEWVQFLNDQKQTDSDEKSDSDSDYIYEEDHDETKKKQI</sequence>
<feature type="compositionally biased region" description="Acidic residues" evidence="1">
    <location>
        <begin position="127"/>
        <end position="136"/>
    </location>
</feature>
<evidence type="ECO:0000256" key="1">
    <source>
        <dbReference type="SAM" id="MobiDB-lite"/>
    </source>
</evidence>
<reference evidence="2" key="1">
    <citation type="submission" date="2022-08" db="EMBL/GenBank/DDBJ databases">
        <title>Novel sulfate-reducing endosymbionts in the free-living metamonad Anaeramoeba.</title>
        <authorList>
            <person name="Jerlstrom-Hultqvist J."/>
            <person name="Cepicka I."/>
            <person name="Gallot-Lavallee L."/>
            <person name="Salas-Leiva D."/>
            <person name="Curtis B.A."/>
            <person name="Zahonova K."/>
            <person name="Pipaliya S."/>
            <person name="Dacks J."/>
            <person name="Roger A.J."/>
        </authorList>
    </citation>
    <scope>NUCLEOTIDE SEQUENCE</scope>
    <source>
        <strain evidence="2">Schooner1</strain>
    </source>
</reference>
<feature type="region of interest" description="Disordered" evidence="1">
    <location>
        <begin position="115"/>
        <end position="144"/>
    </location>
</feature>
<accession>A0ABQ8YXH2</accession>
<evidence type="ECO:0000313" key="2">
    <source>
        <dbReference type="EMBL" id="KAJ6249292.1"/>
    </source>
</evidence>
<dbReference type="Proteomes" id="UP001150062">
    <property type="component" value="Unassembled WGS sequence"/>
</dbReference>
<gene>
    <name evidence="2" type="ORF">M0813_17176</name>
</gene>
<name>A0ABQ8YXH2_9EUKA</name>
<comment type="caution">
    <text evidence="2">The sequence shown here is derived from an EMBL/GenBank/DDBJ whole genome shotgun (WGS) entry which is preliminary data.</text>
</comment>
<proteinExistence type="predicted"/>
<feature type="compositionally biased region" description="Basic and acidic residues" evidence="1">
    <location>
        <begin position="116"/>
        <end position="126"/>
    </location>
</feature>